<sequence>MNRPTPLQSISFPRSGFHLLMRHVMDYFGEPWRWCDNNQCCQDIPCQQAHTILQKNHDFTLNTPVVAGRPYVIQYRRPYPAICSWFELDFPERLTAGEVEAWHRFAVEKALFFANLLARWSAIAPPSALFLPYERLMGDPGGWIQGLIAAMSPEPVDADRLAEVSANLSRVRLAPPKDMVHRGPEGRRPGATRGTVTYWEAEGFKPRQDTGFPFHDPDHARFLEQLASWQAGCLVPEARRGRLALALRAAGIEPLDDLDIRQGPPPLVRALVAQVKGPQAARQQ</sequence>
<evidence type="ECO:0000313" key="1">
    <source>
        <dbReference type="EMBL" id="SDG52479.1"/>
    </source>
</evidence>
<name>A0A1G7UZB8_9PROT</name>
<dbReference type="Proteomes" id="UP000217076">
    <property type="component" value="Unassembled WGS sequence"/>
</dbReference>
<proteinExistence type="predicted"/>
<evidence type="ECO:0000313" key="2">
    <source>
        <dbReference type="Proteomes" id="UP000217076"/>
    </source>
</evidence>
<gene>
    <name evidence="1" type="ORF">SAMN05421742_101473</name>
</gene>
<keyword evidence="2" id="KW-1185">Reference proteome</keyword>
<dbReference type="RefSeq" id="WP_092614770.1">
    <property type="nucleotide sequence ID" value="NZ_FNCV01000001.1"/>
</dbReference>
<dbReference type="AlphaFoldDB" id="A0A1G7UZB8"/>
<dbReference type="SUPFAM" id="SSF52540">
    <property type="entry name" value="P-loop containing nucleoside triphosphate hydrolases"/>
    <property type="match status" value="1"/>
</dbReference>
<dbReference type="OrthoDB" id="7856846at2"/>
<dbReference type="EMBL" id="FNCV01000001">
    <property type="protein sequence ID" value="SDG52479.1"/>
    <property type="molecule type" value="Genomic_DNA"/>
</dbReference>
<dbReference type="STRING" id="83401.SAMN05421742_101473"/>
<dbReference type="Gene3D" id="3.40.50.300">
    <property type="entry name" value="P-loop containing nucleotide triphosphate hydrolases"/>
    <property type="match status" value="1"/>
</dbReference>
<dbReference type="InterPro" id="IPR027417">
    <property type="entry name" value="P-loop_NTPase"/>
</dbReference>
<reference evidence="2" key="1">
    <citation type="submission" date="2016-10" db="EMBL/GenBank/DDBJ databases">
        <authorList>
            <person name="Varghese N."/>
            <person name="Submissions S."/>
        </authorList>
    </citation>
    <scope>NUCLEOTIDE SEQUENCE [LARGE SCALE GENOMIC DNA]</scope>
    <source>
        <strain evidence="2">930I</strain>
    </source>
</reference>
<protein>
    <submittedName>
        <fullName evidence="1">Uncharacterized protein</fullName>
    </submittedName>
</protein>
<accession>A0A1G7UZB8</accession>
<organism evidence="1 2">
    <name type="scientific">Roseospirillum parvum</name>
    <dbReference type="NCBI Taxonomy" id="83401"/>
    <lineage>
        <taxon>Bacteria</taxon>
        <taxon>Pseudomonadati</taxon>
        <taxon>Pseudomonadota</taxon>
        <taxon>Alphaproteobacteria</taxon>
        <taxon>Rhodospirillales</taxon>
        <taxon>Rhodospirillaceae</taxon>
        <taxon>Roseospirillum</taxon>
    </lineage>
</organism>